<evidence type="ECO:0000256" key="7">
    <source>
        <dbReference type="SAM" id="Phobius"/>
    </source>
</evidence>
<dbReference type="InterPro" id="IPR048279">
    <property type="entry name" value="MdtK-like"/>
</dbReference>
<keyword evidence="3" id="KW-1003">Cell membrane</keyword>
<dbReference type="PANTHER" id="PTHR42925:SF2">
    <property type="entry name" value="NA+ DRIVEN MULTIDRUG EFFLUX PUMP"/>
    <property type="match status" value="1"/>
</dbReference>
<dbReference type="PIRSF" id="PIRSF006603">
    <property type="entry name" value="DinF"/>
    <property type="match status" value="1"/>
</dbReference>
<dbReference type="OrthoDB" id="9780160at2"/>
<dbReference type="KEGG" id="ssm:Spirs_0042"/>
<dbReference type="GO" id="GO:0015297">
    <property type="term" value="F:antiporter activity"/>
    <property type="evidence" value="ECO:0007669"/>
    <property type="project" value="InterPro"/>
</dbReference>
<feature type="transmembrane region" description="Helical" evidence="7">
    <location>
        <begin position="197"/>
        <end position="220"/>
    </location>
</feature>
<gene>
    <name evidence="8" type="ordered locus">Spirs_0042</name>
</gene>
<keyword evidence="4 7" id="KW-0812">Transmembrane</keyword>
<keyword evidence="5 7" id="KW-1133">Transmembrane helix</keyword>
<feature type="transmembrane region" description="Helical" evidence="7">
    <location>
        <begin position="422"/>
        <end position="440"/>
    </location>
</feature>
<proteinExistence type="predicted"/>
<dbReference type="CDD" id="cd13134">
    <property type="entry name" value="MATE_like_8"/>
    <property type="match status" value="1"/>
</dbReference>
<dbReference type="PANTHER" id="PTHR42925">
    <property type="entry name" value="MULTIDRUG AND TOXIN EFFLUX PROTEIN MATE FAMILY"/>
    <property type="match status" value="1"/>
</dbReference>
<accession>E1R6S0</accession>
<dbReference type="GO" id="GO:0005886">
    <property type="term" value="C:plasma membrane"/>
    <property type="evidence" value="ECO:0007669"/>
    <property type="project" value="UniProtKB-SubCell"/>
</dbReference>
<evidence type="ECO:0000313" key="9">
    <source>
        <dbReference type="Proteomes" id="UP000002318"/>
    </source>
</evidence>
<evidence type="ECO:0000256" key="5">
    <source>
        <dbReference type="ARBA" id="ARBA00022989"/>
    </source>
</evidence>
<evidence type="ECO:0000256" key="3">
    <source>
        <dbReference type="ARBA" id="ARBA00022475"/>
    </source>
</evidence>
<feature type="transmembrane region" description="Helical" evidence="7">
    <location>
        <begin position="326"/>
        <end position="345"/>
    </location>
</feature>
<dbReference type="EMBL" id="CP002116">
    <property type="protein sequence ID" value="ADK79202.1"/>
    <property type="molecule type" value="Genomic_DNA"/>
</dbReference>
<comment type="subcellular location">
    <subcellularLocation>
        <location evidence="1">Cell membrane</location>
        <topology evidence="1">Multi-pass membrane protein</topology>
    </subcellularLocation>
</comment>
<evidence type="ECO:0000256" key="2">
    <source>
        <dbReference type="ARBA" id="ARBA00022448"/>
    </source>
</evidence>
<dbReference type="AlphaFoldDB" id="E1R6S0"/>
<reference evidence="8 9" key="1">
    <citation type="journal article" date="2010" name="Stand. Genomic Sci.">
        <title>Complete genome sequence of Spirochaeta smaragdinae type strain (SEBR 4228).</title>
        <authorList>
            <person name="Mavromatis K."/>
            <person name="Yasawong M."/>
            <person name="Chertkov O."/>
            <person name="Lapidus A."/>
            <person name="Lucas S."/>
            <person name="Nolan M."/>
            <person name="Del Rio T.G."/>
            <person name="Tice H."/>
            <person name="Cheng J.F."/>
            <person name="Pitluck S."/>
            <person name="Liolios K."/>
            <person name="Ivanova N."/>
            <person name="Tapia R."/>
            <person name="Han C."/>
            <person name="Bruce D."/>
            <person name="Goodwin L."/>
            <person name="Pati A."/>
            <person name="Chen A."/>
            <person name="Palaniappan K."/>
            <person name="Land M."/>
            <person name="Hauser L."/>
            <person name="Chang Y.J."/>
            <person name="Jeffries C.D."/>
            <person name="Detter J.C."/>
            <person name="Rohde M."/>
            <person name="Brambilla E."/>
            <person name="Spring S."/>
            <person name="Goker M."/>
            <person name="Sikorski J."/>
            <person name="Woyke T."/>
            <person name="Bristow J."/>
            <person name="Eisen J.A."/>
            <person name="Markowitz V."/>
            <person name="Hugenholtz P."/>
            <person name="Klenk H.P."/>
            <person name="Kyrpides N.C."/>
        </authorList>
    </citation>
    <scope>NUCLEOTIDE SEQUENCE [LARGE SCALE GENOMIC DNA]</scope>
    <source>
        <strain evidence="9">DSM 11293 / JCM 15392 / SEBR 4228</strain>
    </source>
</reference>
<dbReference type="GO" id="GO:0042910">
    <property type="term" value="F:xenobiotic transmembrane transporter activity"/>
    <property type="evidence" value="ECO:0007669"/>
    <property type="project" value="InterPro"/>
</dbReference>
<dbReference type="HOGENOM" id="CLU_012893_5_1_12"/>
<dbReference type="Pfam" id="PF01554">
    <property type="entry name" value="MatE"/>
    <property type="match status" value="2"/>
</dbReference>
<feature type="transmembrane region" description="Helical" evidence="7">
    <location>
        <begin position="262"/>
        <end position="282"/>
    </location>
</feature>
<keyword evidence="6 7" id="KW-0472">Membrane</keyword>
<dbReference type="Proteomes" id="UP000002318">
    <property type="component" value="Chromosome"/>
</dbReference>
<keyword evidence="2" id="KW-0813">Transport</keyword>
<protein>
    <submittedName>
        <fullName evidence="8">MATE efflux family protein</fullName>
    </submittedName>
</protein>
<dbReference type="STRING" id="573413.Spirs_0042"/>
<dbReference type="NCBIfam" id="TIGR00797">
    <property type="entry name" value="matE"/>
    <property type="match status" value="1"/>
</dbReference>
<feature type="transmembrane region" description="Helical" evidence="7">
    <location>
        <begin position="169"/>
        <end position="191"/>
    </location>
</feature>
<feature type="transmembrane region" description="Helical" evidence="7">
    <location>
        <begin position="136"/>
        <end position="157"/>
    </location>
</feature>
<dbReference type="InterPro" id="IPR002528">
    <property type="entry name" value="MATE_fam"/>
</dbReference>
<dbReference type="RefSeq" id="WP_013252666.1">
    <property type="nucleotide sequence ID" value="NC_014364.1"/>
</dbReference>
<feature type="transmembrane region" description="Helical" evidence="7">
    <location>
        <begin position="391"/>
        <end position="416"/>
    </location>
</feature>
<feature type="transmembrane region" description="Helical" evidence="7">
    <location>
        <begin position="288"/>
        <end position="305"/>
    </location>
</feature>
<feature type="transmembrane region" description="Helical" evidence="7">
    <location>
        <begin position="365"/>
        <end position="384"/>
    </location>
</feature>
<keyword evidence="9" id="KW-1185">Reference proteome</keyword>
<feature type="transmembrane region" description="Helical" evidence="7">
    <location>
        <begin position="60"/>
        <end position="82"/>
    </location>
</feature>
<evidence type="ECO:0000256" key="4">
    <source>
        <dbReference type="ARBA" id="ARBA00022692"/>
    </source>
</evidence>
<evidence type="ECO:0000256" key="1">
    <source>
        <dbReference type="ARBA" id="ARBA00004651"/>
    </source>
</evidence>
<dbReference type="InterPro" id="IPR047135">
    <property type="entry name" value="YsiQ"/>
</dbReference>
<evidence type="ECO:0000256" key="6">
    <source>
        <dbReference type="ARBA" id="ARBA00023136"/>
    </source>
</evidence>
<feature type="transmembrane region" description="Helical" evidence="7">
    <location>
        <begin position="94"/>
        <end position="116"/>
    </location>
</feature>
<feature type="transmembrane region" description="Helical" evidence="7">
    <location>
        <begin position="20"/>
        <end position="40"/>
    </location>
</feature>
<dbReference type="eggNOG" id="COG0534">
    <property type="taxonomic scope" value="Bacteria"/>
</dbReference>
<sequence>MHVTDQLFGDRSFRKELLRIAVPVALQNLLISSLSVVDTLMIGQLGEVEIAAVGLANQLFFLSLLFFFGVSSGASVFIAQFWGKKDIPSIHRTVGFAFSFAGSAAILFSLLSLTIPDQILRIFTTDEAVVTVGVEYLRVVGISYLFVAASVLSSVSLRSIEEAATPLRATTASIIANIILNYLLIFGKFGFPQMGVAGAALATTISRCLELIILYHAIFVKKNILAAPVRTFFDFNSSFVRRFLKTATPVILNEMAWATGMVVYKIVFARMGTGVIAAMNIVDTASNLLFIIFMGTSNACAVMIGKRVGMGKKEEAFTAGRHFIAIGFFFGAVVGLGALLLARFIPGLFNVSDQVKLMTARVLRLFPIIFPLKALNIHTVIGIFRAGGDTAFSFFVDLSGVWLVGVPLAFLGAFVWELPIHLLFLLLGMEEVCKTIMGLLRFRSRLWVRDITEGEVST</sequence>
<organism evidence="8 9">
    <name type="scientific">Sediminispirochaeta smaragdinae (strain DSM 11293 / JCM 15392 / SEBR 4228)</name>
    <name type="common">Spirochaeta smaragdinae</name>
    <dbReference type="NCBI Taxonomy" id="573413"/>
    <lineage>
        <taxon>Bacteria</taxon>
        <taxon>Pseudomonadati</taxon>
        <taxon>Spirochaetota</taxon>
        <taxon>Spirochaetia</taxon>
        <taxon>Spirochaetales</taxon>
        <taxon>Spirochaetaceae</taxon>
        <taxon>Sediminispirochaeta</taxon>
    </lineage>
</organism>
<evidence type="ECO:0000313" key="8">
    <source>
        <dbReference type="EMBL" id="ADK79202.1"/>
    </source>
</evidence>
<name>E1R6S0_SEDSS</name>